<proteinExistence type="predicted"/>
<dbReference type="Pfam" id="PF13148">
    <property type="entry name" value="DUF3987"/>
    <property type="match status" value="1"/>
</dbReference>
<sequence length="507" mass="57595">MSTIPPILAGSTTYFPYLSKAPYLYGESIIYKAVDNLNQITQTAKEMNLSALLAAASVSLQGIIDVENPISGKVGPVVLNILCIAGSGERKSSLESQVFKGLKKFIRNDVERLMREDIKFDIAMGEYKKELKDLKRELKKALPEEKEFFIEALVYHQLAKPQSPKPRLIKFEDVTPQSLQSEMQGIGANAILSSSEGGKILNSPLVRNTSFLNDLWSGESTYISRKSEDSTTIEEGRLTVSIMTQPSTIERFISSSKDDPRDNGFWSRFLIASPPSKCGERHSYGIKVPTEAIDEFNERVCELLQFLPIRGDEYERRIVKFSYDARKTIINISNDIETNMKLGGRFEHGKDHASKLVENITRVAAILHCFEEYSESEPISEIPTTTLCDAINIVAYYSSEFMRLFCAPPKYVLDADLLMHWFADRKINHGLRYIPHNYILQYGPNGLRKKKTLDAALDYLENEQSFSKVMISRKKFFDLYPEYQFDHNKYNMDLSITTASPVSRHSC</sequence>
<dbReference type="Proteomes" id="UP001155587">
    <property type="component" value="Unassembled WGS sequence"/>
</dbReference>
<dbReference type="RefSeq" id="WP_265674487.1">
    <property type="nucleotide sequence ID" value="NZ_JAKRRY010000009.1"/>
</dbReference>
<dbReference type="InterPro" id="IPR025048">
    <property type="entry name" value="DUF3987"/>
</dbReference>
<comment type="caution">
    <text evidence="1">The sequence shown here is derived from an EMBL/GenBank/DDBJ whole genome shotgun (WGS) entry which is preliminary data.</text>
</comment>
<name>A0A9X3CML8_9VIBR</name>
<keyword evidence="2" id="KW-1185">Reference proteome</keyword>
<organism evidence="1 2">
    <name type="scientific">Vibrio qingdaonensis</name>
    <dbReference type="NCBI Taxonomy" id="2829491"/>
    <lineage>
        <taxon>Bacteria</taxon>
        <taxon>Pseudomonadati</taxon>
        <taxon>Pseudomonadota</taxon>
        <taxon>Gammaproteobacteria</taxon>
        <taxon>Vibrionales</taxon>
        <taxon>Vibrionaceae</taxon>
        <taxon>Vibrio</taxon>
    </lineage>
</organism>
<reference evidence="1" key="1">
    <citation type="submission" date="2022-02" db="EMBL/GenBank/DDBJ databases">
        <title>Vibrio sp. nov, a new bacterium isolated from seawater.</title>
        <authorList>
            <person name="Yuan Y."/>
        </authorList>
    </citation>
    <scope>NUCLEOTIDE SEQUENCE</scope>
    <source>
        <strain evidence="1">ZSDZ65</strain>
    </source>
</reference>
<gene>
    <name evidence="1" type="ORF">MD535_08730</name>
</gene>
<accession>A0A9X3CML8</accession>
<evidence type="ECO:0000313" key="2">
    <source>
        <dbReference type="Proteomes" id="UP001155587"/>
    </source>
</evidence>
<evidence type="ECO:0000313" key="1">
    <source>
        <dbReference type="EMBL" id="MCW8346090.1"/>
    </source>
</evidence>
<protein>
    <submittedName>
        <fullName evidence="1">DUF3987 domain-containing protein</fullName>
    </submittedName>
</protein>
<dbReference type="EMBL" id="JAKRRY010000009">
    <property type="protein sequence ID" value="MCW8346090.1"/>
    <property type="molecule type" value="Genomic_DNA"/>
</dbReference>
<dbReference type="AlphaFoldDB" id="A0A9X3CML8"/>